<keyword evidence="9" id="KW-0472">Membrane</keyword>
<keyword evidence="6" id="KW-0325">Glycoprotein</keyword>
<dbReference type="InterPro" id="IPR009003">
    <property type="entry name" value="Peptidase_S1_PA"/>
</dbReference>
<dbReference type="PRINTS" id="PR00722">
    <property type="entry name" value="CHYMOTRYPSIN"/>
</dbReference>
<evidence type="ECO:0000256" key="8">
    <source>
        <dbReference type="SAM" id="MobiDB-lite"/>
    </source>
</evidence>
<dbReference type="CDD" id="cd00190">
    <property type="entry name" value="Tryp_SPc"/>
    <property type="match status" value="1"/>
</dbReference>
<evidence type="ECO:0000259" key="10">
    <source>
        <dbReference type="PROSITE" id="PS50240"/>
    </source>
</evidence>
<dbReference type="EMBL" id="RJVU01026577">
    <property type="protein sequence ID" value="ROL49426.1"/>
    <property type="molecule type" value="Genomic_DNA"/>
</dbReference>
<keyword evidence="12" id="KW-1185">Reference proteome</keyword>
<evidence type="ECO:0000256" key="1">
    <source>
        <dbReference type="ARBA" id="ARBA00022670"/>
    </source>
</evidence>
<dbReference type="PROSITE" id="PS50240">
    <property type="entry name" value="TRYPSIN_DOM"/>
    <property type="match status" value="2"/>
</dbReference>
<evidence type="ECO:0000256" key="3">
    <source>
        <dbReference type="ARBA" id="ARBA00022801"/>
    </source>
</evidence>
<organism evidence="11 12">
    <name type="scientific">Anabarilius grahami</name>
    <name type="common">Kanglang fish</name>
    <name type="synonym">Barilius grahami</name>
    <dbReference type="NCBI Taxonomy" id="495550"/>
    <lineage>
        <taxon>Eukaryota</taxon>
        <taxon>Metazoa</taxon>
        <taxon>Chordata</taxon>
        <taxon>Craniata</taxon>
        <taxon>Vertebrata</taxon>
        <taxon>Euteleostomi</taxon>
        <taxon>Actinopterygii</taxon>
        <taxon>Neopterygii</taxon>
        <taxon>Teleostei</taxon>
        <taxon>Ostariophysi</taxon>
        <taxon>Cypriniformes</taxon>
        <taxon>Xenocyprididae</taxon>
        <taxon>Xenocypridinae</taxon>
        <taxon>Xenocypridinae incertae sedis</taxon>
        <taxon>Anabarilius</taxon>
    </lineage>
</organism>
<dbReference type="PROSITE" id="PS00134">
    <property type="entry name" value="TRYPSIN_HIS"/>
    <property type="match status" value="1"/>
</dbReference>
<reference evidence="11 12" key="1">
    <citation type="submission" date="2018-10" db="EMBL/GenBank/DDBJ databases">
        <title>Genome assembly for a Yunnan-Guizhou Plateau 3E fish, Anabarilius grahami (Regan), and its evolutionary and genetic applications.</title>
        <authorList>
            <person name="Jiang W."/>
        </authorList>
    </citation>
    <scope>NUCLEOTIDE SEQUENCE [LARGE SCALE GENOMIC DNA]</scope>
    <source>
        <strain evidence="11">AG-KIZ</strain>
        <tissue evidence="11">Muscle</tissue>
    </source>
</reference>
<feature type="domain" description="Peptidase S1" evidence="10">
    <location>
        <begin position="302"/>
        <end position="510"/>
    </location>
</feature>
<sequence length="565" mass="59252">LSVCGRAPLNTRIVGGQDAPAGTWPWQVSLHRNGGHFCGGSLINNQWVLTAAHCFEETSTPSLTVYLGRQTQEGPNANEVSRSVSNIINHPNYKKGTKDNDITLLQLNSPVNFTNFIRPVCLASSSSTFFNRTVSWVTGWGNTNSGASIQLPNALQEVDVPIVGNRQCKCLYTGVSVITDNMICAGLLEGGKDSCQGDSGGPMVSKQDSVWIQSGVVSFGTGCALANFPGVYARVSKYQNWINEKITTNQPGFVTFNSSGTDGDLSINCNGVPAITTTTAPTTTPTPTVPPVVCGRASLNTRLGGNSALVSAGIWPWMASLQFNGSHVCGGTLIAEHFVMSSASCFTRSTNASDWTVILGRLNQNGSNPNEVSIKVANLTISNVTGNNIAVLQLAIAPNLTNFIQPICVDLGETFSANTQCWAAGWGSGAGGGVFCVCVVLGDQGGPLMCKVGLSWIHAAVLTIQTSNSNSSSNTSSSNSTASSRFARAPDVQVFTKTSSFASFLTSVVGSFPPKAKNPTSAPTSNSNSTQAASNGSQVSSSFSFTIYVLFLSLAAFQIFLQGIN</sequence>
<keyword evidence="1 7" id="KW-0645">Protease</keyword>
<dbReference type="PROSITE" id="PS00135">
    <property type="entry name" value="TRYPSIN_SER"/>
    <property type="match status" value="1"/>
</dbReference>
<keyword evidence="4 7" id="KW-0720">Serine protease</keyword>
<keyword evidence="5" id="KW-1015">Disulfide bond</keyword>
<feature type="region of interest" description="Disordered" evidence="8">
    <location>
        <begin position="515"/>
        <end position="537"/>
    </location>
</feature>
<evidence type="ECO:0000256" key="5">
    <source>
        <dbReference type="ARBA" id="ARBA00023157"/>
    </source>
</evidence>
<feature type="transmembrane region" description="Helical" evidence="9">
    <location>
        <begin position="543"/>
        <end position="561"/>
    </location>
</feature>
<keyword evidence="3 7" id="KW-0378">Hydrolase</keyword>
<evidence type="ECO:0000256" key="4">
    <source>
        <dbReference type="ARBA" id="ARBA00022825"/>
    </source>
</evidence>
<dbReference type="SMART" id="SM00020">
    <property type="entry name" value="Tryp_SPc"/>
    <property type="match status" value="2"/>
</dbReference>
<keyword evidence="9" id="KW-0812">Transmembrane</keyword>
<protein>
    <submittedName>
        <fullName evidence="11">Polyserase-2</fullName>
    </submittedName>
</protein>
<dbReference type="PANTHER" id="PTHR24253:SF144">
    <property type="entry name" value="CHYMOTRYPSIN-LIKE PROTEASE CTRL-1-RELATED"/>
    <property type="match status" value="1"/>
</dbReference>
<dbReference type="Proteomes" id="UP000281406">
    <property type="component" value="Unassembled WGS sequence"/>
</dbReference>
<dbReference type="GO" id="GO:0004252">
    <property type="term" value="F:serine-type endopeptidase activity"/>
    <property type="evidence" value="ECO:0007669"/>
    <property type="project" value="InterPro"/>
</dbReference>
<dbReference type="GO" id="GO:0006508">
    <property type="term" value="P:proteolysis"/>
    <property type="evidence" value="ECO:0007669"/>
    <property type="project" value="UniProtKB-KW"/>
</dbReference>
<evidence type="ECO:0000256" key="7">
    <source>
        <dbReference type="RuleBase" id="RU363034"/>
    </source>
</evidence>
<dbReference type="InterPro" id="IPR033116">
    <property type="entry name" value="TRYPSIN_SER"/>
</dbReference>
<evidence type="ECO:0000256" key="2">
    <source>
        <dbReference type="ARBA" id="ARBA00022729"/>
    </source>
</evidence>
<keyword evidence="2" id="KW-0732">Signal</keyword>
<dbReference type="InterPro" id="IPR001254">
    <property type="entry name" value="Trypsin_dom"/>
</dbReference>
<dbReference type="AlphaFoldDB" id="A0A3N0YTA7"/>
<dbReference type="OrthoDB" id="10002959at2759"/>
<dbReference type="InterPro" id="IPR001314">
    <property type="entry name" value="Peptidase_S1A"/>
</dbReference>
<dbReference type="SUPFAM" id="SSF50494">
    <property type="entry name" value="Trypsin-like serine proteases"/>
    <property type="match status" value="2"/>
</dbReference>
<accession>A0A3N0YTA7</accession>
<dbReference type="InterPro" id="IPR043504">
    <property type="entry name" value="Peptidase_S1_PA_chymotrypsin"/>
</dbReference>
<feature type="compositionally biased region" description="Low complexity" evidence="8">
    <location>
        <begin position="518"/>
        <end position="537"/>
    </location>
</feature>
<proteinExistence type="predicted"/>
<gene>
    <name evidence="11" type="ORF">DPX16_15752</name>
</gene>
<evidence type="ECO:0000313" key="11">
    <source>
        <dbReference type="EMBL" id="ROL49426.1"/>
    </source>
</evidence>
<name>A0A3N0YTA7_ANAGA</name>
<evidence type="ECO:0000256" key="6">
    <source>
        <dbReference type="ARBA" id="ARBA00023180"/>
    </source>
</evidence>
<feature type="non-terminal residue" evidence="11">
    <location>
        <position position="1"/>
    </location>
</feature>
<evidence type="ECO:0000313" key="12">
    <source>
        <dbReference type="Proteomes" id="UP000281406"/>
    </source>
</evidence>
<dbReference type="Gene3D" id="2.40.10.10">
    <property type="entry name" value="Trypsin-like serine proteases"/>
    <property type="match status" value="2"/>
</dbReference>
<evidence type="ECO:0000256" key="9">
    <source>
        <dbReference type="SAM" id="Phobius"/>
    </source>
</evidence>
<feature type="domain" description="Peptidase S1" evidence="10">
    <location>
        <begin position="13"/>
        <end position="247"/>
    </location>
</feature>
<comment type="caution">
    <text evidence="11">The sequence shown here is derived from an EMBL/GenBank/DDBJ whole genome shotgun (WGS) entry which is preliminary data.</text>
</comment>
<dbReference type="Pfam" id="PF00089">
    <property type="entry name" value="Trypsin"/>
    <property type="match status" value="2"/>
</dbReference>
<keyword evidence="9" id="KW-1133">Transmembrane helix</keyword>
<dbReference type="FunFam" id="2.40.10.10:FF:000057">
    <property type="entry name" value="Zgc:100868"/>
    <property type="match status" value="1"/>
</dbReference>
<dbReference type="InterPro" id="IPR018114">
    <property type="entry name" value="TRYPSIN_HIS"/>
</dbReference>
<dbReference type="PANTHER" id="PTHR24253">
    <property type="entry name" value="TRANSMEMBRANE PROTEASE SERINE"/>
    <property type="match status" value="1"/>
</dbReference>